<dbReference type="InterPro" id="IPR044810">
    <property type="entry name" value="WRKY_plant"/>
</dbReference>
<proteinExistence type="inferred from homology"/>
<dbReference type="GO" id="GO:0043565">
    <property type="term" value="F:sequence-specific DNA binding"/>
    <property type="evidence" value="ECO:0007669"/>
    <property type="project" value="InterPro"/>
</dbReference>
<gene>
    <name evidence="10" type="ORF">OPV22_005367</name>
</gene>
<dbReference type="AlphaFoldDB" id="A0AAV8RPD1"/>
<name>A0AAV8RPD1_ENSVE</name>
<evidence type="ECO:0000256" key="2">
    <source>
        <dbReference type="ARBA" id="ARBA00008189"/>
    </source>
</evidence>
<evidence type="ECO:0000256" key="6">
    <source>
        <dbReference type="ARBA" id="ARBA00023242"/>
    </source>
</evidence>
<dbReference type="PANTHER" id="PTHR31429:SF3">
    <property type="entry name" value="WRKY TRANSCRIPTION FACTOR 40-RELATED"/>
    <property type="match status" value="1"/>
</dbReference>
<protein>
    <recommendedName>
        <fullName evidence="9">WRKY domain-containing protein</fullName>
    </recommendedName>
</protein>
<dbReference type="GO" id="GO:0003700">
    <property type="term" value="F:DNA-binding transcription factor activity"/>
    <property type="evidence" value="ECO:0007669"/>
    <property type="project" value="InterPro"/>
</dbReference>
<comment type="subcellular location">
    <subcellularLocation>
        <location evidence="1">Nucleus</location>
    </subcellularLocation>
</comment>
<dbReference type="PANTHER" id="PTHR31429">
    <property type="entry name" value="WRKY TRANSCRIPTION FACTOR 36-RELATED"/>
    <property type="match status" value="1"/>
</dbReference>
<comment type="caution">
    <text evidence="10">The sequence shown here is derived from an EMBL/GenBank/DDBJ whole genome shotgun (WGS) entry which is preliminary data.</text>
</comment>
<feature type="coiled-coil region" evidence="7">
    <location>
        <begin position="39"/>
        <end position="66"/>
    </location>
</feature>
<evidence type="ECO:0000256" key="7">
    <source>
        <dbReference type="SAM" id="Coils"/>
    </source>
</evidence>
<dbReference type="GO" id="GO:0051707">
    <property type="term" value="P:response to other organism"/>
    <property type="evidence" value="ECO:0007669"/>
    <property type="project" value="UniProtKB-ARBA"/>
</dbReference>
<dbReference type="PROSITE" id="PS50811">
    <property type="entry name" value="WRKY"/>
    <property type="match status" value="1"/>
</dbReference>
<feature type="region of interest" description="Disordered" evidence="8">
    <location>
        <begin position="79"/>
        <end position="107"/>
    </location>
</feature>
<organism evidence="10 11">
    <name type="scientific">Ensete ventricosum</name>
    <name type="common">Abyssinian banana</name>
    <name type="synonym">Musa ensete</name>
    <dbReference type="NCBI Taxonomy" id="4639"/>
    <lineage>
        <taxon>Eukaryota</taxon>
        <taxon>Viridiplantae</taxon>
        <taxon>Streptophyta</taxon>
        <taxon>Embryophyta</taxon>
        <taxon>Tracheophyta</taxon>
        <taxon>Spermatophyta</taxon>
        <taxon>Magnoliopsida</taxon>
        <taxon>Liliopsida</taxon>
        <taxon>Zingiberales</taxon>
        <taxon>Musaceae</taxon>
        <taxon>Ensete</taxon>
    </lineage>
</organism>
<evidence type="ECO:0000256" key="1">
    <source>
        <dbReference type="ARBA" id="ARBA00004123"/>
    </source>
</evidence>
<evidence type="ECO:0000256" key="5">
    <source>
        <dbReference type="ARBA" id="ARBA00023163"/>
    </source>
</evidence>
<keyword evidence="3" id="KW-0805">Transcription regulation</keyword>
<keyword evidence="7" id="KW-0175">Coiled coil</keyword>
<accession>A0AAV8RPD1</accession>
<dbReference type="FunFam" id="2.20.25.80:FF:000008">
    <property type="entry name" value="WRKY transcription factor 40"/>
    <property type="match status" value="1"/>
</dbReference>
<keyword evidence="6" id="KW-0539">Nucleus</keyword>
<dbReference type="SUPFAM" id="SSF118290">
    <property type="entry name" value="WRKY DNA-binding domain"/>
    <property type="match status" value="1"/>
</dbReference>
<sequence length="248" mass="27604">MDSRWANPSSLSLDLGVGPLPSPGQASREREVFLASTRFGDIEAKLNQISEENKRLSEMVSNMLTDYVALSGGVPALPKRKRIETSTSGDEEPCKRGRAYPPPNTSKAYVRFDPKNTGLVVKDGYQWRKYGQKVTRDNPFPRAYFRCSFAPSCPVKKKVQRSAEDGSILVATYEGEHNHKHLPQDEVYVGGIPCRPLQQGFGEQESPGFHPILVEQMVSWLTKDPSFKATIVATISDRLLLQQAPVPN</sequence>
<dbReference type="SMART" id="SM00774">
    <property type="entry name" value="WRKY"/>
    <property type="match status" value="1"/>
</dbReference>
<dbReference type="InterPro" id="IPR003657">
    <property type="entry name" value="WRKY_dom"/>
</dbReference>
<keyword evidence="4" id="KW-0238">DNA-binding</keyword>
<dbReference type="Proteomes" id="UP001222027">
    <property type="component" value="Unassembled WGS sequence"/>
</dbReference>
<keyword evidence="11" id="KW-1185">Reference proteome</keyword>
<evidence type="ECO:0000256" key="3">
    <source>
        <dbReference type="ARBA" id="ARBA00023015"/>
    </source>
</evidence>
<keyword evidence="5" id="KW-0804">Transcription</keyword>
<dbReference type="Pfam" id="PF03106">
    <property type="entry name" value="WRKY"/>
    <property type="match status" value="1"/>
</dbReference>
<evidence type="ECO:0000313" key="11">
    <source>
        <dbReference type="Proteomes" id="UP001222027"/>
    </source>
</evidence>
<comment type="similarity">
    <text evidence="2">Belongs to the WRKY group II-a family.</text>
</comment>
<dbReference type="EMBL" id="JAQQAF010000002">
    <property type="protein sequence ID" value="KAJ8504481.1"/>
    <property type="molecule type" value="Genomic_DNA"/>
</dbReference>
<feature type="compositionally biased region" description="Polar residues" evidence="8">
    <location>
        <begin position="1"/>
        <end position="12"/>
    </location>
</feature>
<evidence type="ECO:0000256" key="8">
    <source>
        <dbReference type="SAM" id="MobiDB-lite"/>
    </source>
</evidence>
<dbReference type="Gene3D" id="2.20.25.80">
    <property type="entry name" value="WRKY domain"/>
    <property type="match status" value="1"/>
</dbReference>
<evidence type="ECO:0000313" key="10">
    <source>
        <dbReference type="EMBL" id="KAJ8504481.1"/>
    </source>
</evidence>
<reference evidence="10 11" key="1">
    <citation type="submission" date="2022-12" db="EMBL/GenBank/DDBJ databases">
        <title>Chromosome-scale assembly of the Ensete ventricosum genome.</title>
        <authorList>
            <person name="Dussert Y."/>
            <person name="Stocks J."/>
            <person name="Wendawek A."/>
            <person name="Woldeyes F."/>
            <person name="Nichols R.A."/>
            <person name="Borrell J.S."/>
        </authorList>
    </citation>
    <scope>NUCLEOTIDE SEQUENCE [LARGE SCALE GENOMIC DNA]</scope>
    <source>
        <strain evidence="11">cv. Maze</strain>
        <tissue evidence="10">Seeds</tissue>
    </source>
</reference>
<dbReference type="InterPro" id="IPR036576">
    <property type="entry name" value="WRKY_dom_sf"/>
</dbReference>
<evidence type="ECO:0000256" key="4">
    <source>
        <dbReference type="ARBA" id="ARBA00023125"/>
    </source>
</evidence>
<feature type="domain" description="WRKY" evidence="9">
    <location>
        <begin position="116"/>
        <end position="179"/>
    </location>
</feature>
<feature type="region of interest" description="Disordered" evidence="8">
    <location>
        <begin position="1"/>
        <end position="29"/>
    </location>
</feature>
<dbReference type="GO" id="GO:0005634">
    <property type="term" value="C:nucleus"/>
    <property type="evidence" value="ECO:0007669"/>
    <property type="project" value="UniProtKB-SubCell"/>
</dbReference>
<evidence type="ECO:0000259" key="9">
    <source>
        <dbReference type="PROSITE" id="PS50811"/>
    </source>
</evidence>